<evidence type="ECO:0000313" key="4">
    <source>
        <dbReference type="Proteomes" id="UP000326546"/>
    </source>
</evidence>
<protein>
    <submittedName>
        <fullName evidence="3">Glucose-6-phosphate dehydrogenase assembly protein OpcA</fullName>
    </submittedName>
</protein>
<evidence type="ECO:0000259" key="1">
    <source>
        <dbReference type="Pfam" id="PF10128"/>
    </source>
</evidence>
<gene>
    <name evidence="3" type="ORF">FY030_08460</name>
</gene>
<dbReference type="PANTHER" id="PTHR38658:SF1">
    <property type="entry name" value="OXPP CYCLE PROTEIN OPCA-RELATED"/>
    <property type="match status" value="1"/>
</dbReference>
<dbReference type="AlphaFoldDB" id="A0A5J6V6S9"/>
<evidence type="ECO:0000259" key="2">
    <source>
        <dbReference type="Pfam" id="PF20171"/>
    </source>
</evidence>
<feature type="domain" description="Glucose-6-phosphate dehydrogenase assembly protein OpcA C-terminal" evidence="2">
    <location>
        <begin position="165"/>
        <end position="298"/>
    </location>
</feature>
<evidence type="ECO:0000313" key="3">
    <source>
        <dbReference type="EMBL" id="QFG68742.1"/>
    </source>
</evidence>
<dbReference type="PANTHER" id="PTHR38658">
    <property type="entry name" value="OXPP CYCLE PROTEIN OPCA-RELATED"/>
    <property type="match status" value="1"/>
</dbReference>
<name>A0A5J6V6S9_9MICO</name>
<dbReference type="InterPro" id="IPR046801">
    <property type="entry name" value="OpcA_G6PD_N"/>
</dbReference>
<dbReference type="EMBL" id="CP044427">
    <property type="protein sequence ID" value="QFG68742.1"/>
    <property type="molecule type" value="Genomic_DNA"/>
</dbReference>
<organism evidence="3 4">
    <name type="scientific">Ornithinimicrobium pratense</name>
    <dbReference type="NCBI Taxonomy" id="2593973"/>
    <lineage>
        <taxon>Bacteria</taxon>
        <taxon>Bacillati</taxon>
        <taxon>Actinomycetota</taxon>
        <taxon>Actinomycetes</taxon>
        <taxon>Micrococcales</taxon>
        <taxon>Ornithinimicrobiaceae</taxon>
        <taxon>Ornithinimicrobium</taxon>
    </lineage>
</organism>
<keyword evidence="4" id="KW-1185">Reference proteome</keyword>
<dbReference type="Pfam" id="PF20171">
    <property type="entry name" value="OpcA_G6PD_C"/>
    <property type="match status" value="1"/>
</dbReference>
<dbReference type="InterPro" id="IPR004555">
    <property type="entry name" value="G6PDH_assembly_OpcA"/>
</dbReference>
<dbReference type="OrthoDB" id="128564at2"/>
<dbReference type="InterPro" id="IPR046802">
    <property type="entry name" value="OpcA_G6PD_C"/>
</dbReference>
<sequence length="306" mass="32668">MIVDLPNASTRDVAKRLVQLRQEVGAMATGRVLTLLVSVTEDGLDHAITAANDATRQHPARILVVVPVDEGAGDRLDAEIRVGGDAGASEVVVLRLHGELTRHGSAVVIPLQLPDSPVVAWWPGDSEEDVAATPLGAMAIRRVTDADRCTDPAAQLRHRAQHYRPGDTDLAWTRLTRWRALLATSLEGSPYEPVTGVEVRGEPGHPSGDLLAGWLAQALRCPVTRVGTPEGSGLVGVRLERASGPIELTRSEDGSDTATLTRLGTPPRLVALHTPSLSEALAEELRRLDPDEIYARALCDGLPLVT</sequence>
<dbReference type="Proteomes" id="UP000326546">
    <property type="component" value="Chromosome"/>
</dbReference>
<accession>A0A5J6V6S9</accession>
<dbReference type="Pfam" id="PF10128">
    <property type="entry name" value="OpcA_G6PD_assem"/>
    <property type="match status" value="1"/>
</dbReference>
<feature type="domain" description="Glucose-6-phosphate dehydrogenase assembly protein OpcA N-terminal" evidence="1">
    <location>
        <begin position="51"/>
        <end position="161"/>
    </location>
</feature>
<dbReference type="RefSeq" id="WP_158061128.1">
    <property type="nucleotide sequence ID" value="NZ_CP044427.1"/>
</dbReference>
<proteinExistence type="predicted"/>
<dbReference type="KEGG" id="serw:FY030_08460"/>
<reference evidence="3 4" key="1">
    <citation type="submission" date="2019-09" db="EMBL/GenBank/DDBJ databases">
        <title>Serinicoccus pratensis sp. nov., isolated from meadow soil.</title>
        <authorList>
            <person name="Zhang W."/>
        </authorList>
    </citation>
    <scope>NUCLEOTIDE SEQUENCE [LARGE SCALE GENOMIC DNA]</scope>
    <source>
        <strain evidence="3 4">W204</strain>
    </source>
</reference>